<evidence type="ECO:0000313" key="7">
    <source>
        <dbReference type="Proteomes" id="UP000094569"/>
    </source>
</evidence>
<feature type="transmembrane region" description="Helical" evidence="5">
    <location>
        <begin position="102"/>
        <end position="121"/>
    </location>
</feature>
<evidence type="ECO:0000256" key="5">
    <source>
        <dbReference type="SAM" id="Phobius"/>
    </source>
</evidence>
<dbReference type="PRINTS" id="PR00081">
    <property type="entry name" value="GDHRDH"/>
</dbReference>
<keyword evidence="2" id="KW-0560">Oxidoreductase</keyword>
<dbReference type="InterPro" id="IPR002347">
    <property type="entry name" value="SDR_fam"/>
</dbReference>
<dbReference type="OrthoDB" id="5840532at2759"/>
<comment type="caution">
    <text evidence="6">The sequence shown here is derived from an EMBL/GenBank/DDBJ whole genome shotgun (WGS) entry which is preliminary data.</text>
</comment>
<evidence type="ECO:0000256" key="3">
    <source>
        <dbReference type="RuleBase" id="RU000363"/>
    </source>
</evidence>
<keyword evidence="5" id="KW-0472">Membrane</keyword>
<keyword evidence="5" id="KW-1133">Transmembrane helix</keyword>
<feature type="region of interest" description="Disordered" evidence="4">
    <location>
        <begin position="1"/>
        <end position="22"/>
    </location>
</feature>
<dbReference type="AlphaFoldDB" id="A0A1E3BRM5"/>
<dbReference type="InterPro" id="IPR036291">
    <property type="entry name" value="NAD(P)-bd_dom_sf"/>
</dbReference>
<dbReference type="Gene3D" id="3.40.50.720">
    <property type="entry name" value="NAD(P)-binding Rossmann-like Domain"/>
    <property type="match status" value="1"/>
</dbReference>
<proteinExistence type="inferred from homology"/>
<gene>
    <name evidence="6" type="ORF">SI65_01020</name>
</gene>
<evidence type="ECO:0000313" key="6">
    <source>
        <dbReference type="EMBL" id="ODM23431.1"/>
    </source>
</evidence>
<feature type="transmembrane region" description="Helical" evidence="5">
    <location>
        <begin position="31"/>
        <end position="51"/>
    </location>
</feature>
<dbReference type="EMBL" id="JXNT01000001">
    <property type="protein sequence ID" value="ODM23431.1"/>
    <property type="molecule type" value="Genomic_DNA"/>
</dbReference>
<evidence type="ECO:0000256" key="4">
    <source>
        <dbReference type="SAM" id="MobiDB-lite"/>
    </source>
</evidence>
<accession>A0A1E3BRM5</accession>
<evidence type="ECO:0000256" key="1">
    <source>
        <dbReference type="ARBA" id="ARBA00006484"/>
    </source>
</evidence>
<dbReference type="PANTHER" id="PTHR24322">
    <property type="entry name" value="PKSB"/>
    <property type="match status" value="1"/>
</dbReference>
<sequence length="387" mass="41659">MTKPPTSNLTSSPPSPPSRDKKWHQHITIDLFLSVLNRTLLHPWFACMAVLSLRAQATPYTDLSFILATIYASLLTILALARAVNHRIAYGLPRSVDLNEEVVVVTGGASGLGLLIARIYGLRGVSVAVLDVKEVAEIEGWSDEVAGVEYYRCDIGSRREVEWALGRVKKELGTPTVLVNCAAARINGQSLLSLPAEAFQRTIRTNLLAVFNTCQVVLSGMLSAPNGGTIVNVSSVLGQLHAAGLSDYSASKAALSALHKTLEAELRVSGDYEKVKMLLVETGQLSTPLFNWIQTPSNFFAPILEPVQVAQEIVAAIDEGRGGVIRLPAFAALARWYAVFPAGLQRIARWLSGIDHAVTRASPARPPSDSVAALQNLQSDSESVDTD</sequence>
<evidence type="ECO:0000256" key="2">
    <source>
        <dbReference type="ARBA" id="ARBA00023002"/>
    </source>
</evidence>
<dbReference type="Proteomes" id="UP000094569">
    <property type="component" value="Unassembled WGS sequence"/>
</dbReference>
<keyword evidence="7" id="KW-1185">Reference proteome</keyword>
<reference evidence="6 7" key="1">
    <citation type="journal article" date="2016" name="BMC Genomics">
        <title>Comparative genomic and transcriptomic analyses of the Fuzhuan brick tea-fermentation fungus Aspergillus cristatus.</title>
        <authorList>
            <person name="Ge Y."/>
            <person name="Wang Y."/>
            <person name="Liu Y."/>
            <person name="Tan Y."/>
            <person name="Ren X."/>
            <person name="Zhang X."/>
            <person name="Hyde K.D."/>
            <person name="Liu Y."/>
            <person name="Liu Z."/>
        </authorList>
    </citation>
    <scope>NUCLEOTIDE SEQUENCE [LARGE SCALE GENOMIC DNA]</scope>
    <source>
        <strain evidence="6 7">GZAAS20.1005</strain>
    </source>
</reference>
<keyword evidence="5" id="KW-0812">Transmembrane</keyword>
<dbReference type="Pfam" id="PF00106">
    <property type="entry name" value="adh_short"/>
    <property type="match status" value="1"/>
</dbReference>
<feature type="compositionally biased region" description="Low complexity" evidence="4">
    <location>
        <begin position="1"/>
        <end position="12"/>
    </location>
</feature>
<dbReference type="SUPFAM" id="SSF51735">
    <property type="entry name" value="NAD(P)-binding Rossmann-fold domains"/>
    <property type="match status" value="1"/>
</dbReference>
<evidence type="ECO:0008006" key="8">
    <source>
        <dbReference type="Google" id="ProtNLM"/>
    </source>
</evidence>
<feature type="transmembrane region" description="Helical" evidence="5">
    <location>
        <begin position="63"/>
        <end position="81"/>
    </location>
</feature>
<organism evidence="6 7">
    <name type="scientific">Aspergillus cristatus</name>
    <name type="common">Chinese Fuzhuan brick tea-fermentation fungus</name>
    <name type="synonym">Eurotium cristatum</name>
    <dbReference type="NCBI Taxonomy" id="573508"/>
    <lineage>
        <taxon>Eukaryota</taxon>
        <taxon>Fungi</taxon>
        <taxon>Dikarya</taxon>
        <taxon>Ascomycota</taxon>
        <taxon>Pezizomycotina</taxon>
        <taxon>Eurotiomycetes</taxon>
        <taxon>Eurotiomycetidae</taxon>
        <taxon>Eurotiales</taxon>
        <taxon>Aspergillaceae</taxon>
        <taxon>Aspergillus</taxon>
        <taxon>Aspergillus subgen. Aspergillus</taxon>
    </lineage>
</organism>
<protein>
    <recommendedName>
        <fullName evidence="8">Short-chain dehydrogenase/reductase family protein</fullName>
    </recommendedName>
</protein>
<feature type="region of interest" description="Disordered" evidence="4">
    <location>
        <begin position="362"/>
        <end position="387"/>
    </location>
</feature>
<name>A0A1E3BRM5_ASPCR</name>
<dbReference type="PANTHER" id="PTHR24322:SF736">
    <property type="entry name" value="RETINOL DEHYDROGENASE 10"/>
    <property type="match status" value="1"/>
</dbReference>
<dbReference type="GO" id="GO:0016616">
    <property type="term" value="F:oxidoreductase activity, acting on the CH-OH group of donors, NAD or NADP as acceptor"/>
    <property type="evidence" value="ECO:0007669"/>
    <property type="project" value="TreeGrafter"/>
</dbReference>
<dbReference type="PRINTS" id="PR00080">
    <property type="entry name" value="SDRFAMILY"/>
</dbReference>
<dbReference type="VEuPathDB" id="FungiDB:SI65_01020"/>
<comment type="similarity">
    <text evidence="1 3">Belongs to the short-chain dehydrogenases/reductases (SDR) family.</text>
</comment>
<dbReference type="STRING" id="573508.A0A1E3BRM5"/>